<dbReference type="PANTHER" id="PTHR30033">
    <property type="entry name" value="FLAGELLAR HOOK-ASSOCIATED PROTEIN 1"/>
    <property type="match status" value="1"/>
</dbReference>
<keyword evidence="9" id="KW-0966">Cell projection</keyword>
<evidence type="ECO:0000256" key="2">
    <source>
        <dbReference type="ARBA" id="ARBA00004613"/>
    </source>
</evidence>
<name>A0ABW5U7U8_9RHOB</name>
<keyword evidence="5" id="KW-0964">Secreted</keyword>
<comment type="subcellular location">
    <subcellularLocation>
        <location evidence="1">Bacterial flagellum</location>
    </subcellularLocation>
    <subcellularLocation>
        <location evidence="2">Secreted</location>
    </subcellularLocation>
</comment>
<dbReference type="RefSeq" id="WP_386375824.1">
    <property type="nucleotide sequence ID" value="NZ_JBHUMP010000024.1"/>
</dbReference>
<dbReference type="Proteomes" id="UP001597474">
    <property type="component" value="Unassembled WGS sequence"/>
</dbReference>
<gene>
    <name evidence="9" type="primary">flgK</name>
    <name evidence="9" type="ORF">ACFSUD_17640</name>
</gene>
<accession>A0ABW5U7U8</accession>
<evidence type="ECO:0000256" key="4">
    <source>
        <dbReference type="ARBA" id="ARBA00016244"/>
    </source>
</evidence>
<dbReference type="SUPFAM" id="SSF64518">
    <property type="entry name" value="Phase 1 flagellin"/>
    <property type="match status" value="1"/>
</dbReference>
<organism evidence="9 10">
    <name type="scientific">Sulfitobacter aestuarii</name>
    <dbReference type="NCBI Taxonomy" id="2161676"/>
    <lineage>
        <taxon>Bacteria</taxon>
        <taxon>Pseudomonadati</taxon>
        <taxon>Pseudomonadota</taxon>
        <taxon>Alphaproteobacteria</taxon>
        <taxon>Rhodobacterales</taxon>
        <taxon>Roseobacteraceae</taxon>
        <taxon>Sulfitobacter</taxon>
    </lineage>
</organism>
<keyword evidence="9" id="KW-0969">Cilium</keyword>
<dbReference type="PANTHER" id="PTHR30033:SF1">
    <property type="entry name" value="FLAGELLAR HOOK-ASSOCIATED PROTEIN 1"/>
    <property type="match status" value="1"/>
</dbReference>
<dbReference type="InterPro" id="IPR002371">
    <property type="entry name" value="FlgK"/>
</dbReference>
<evidence type="ECO:0000313" key="9">
    <source>
        <dbReference type="EMBL" id="MFD2741398.1"/>
    </source>
</evidence>
<keyword evidence="6" id="KW-0975">Bacterial flagellum</keyword>
<dbReference type="NCBIfam" id="TIGR02492">
    <property type="entry name" value="flgK_ends"/>
    <property type="match status" value="1"/>
</dbReference>
<evidence type="ECO:0000256" key="5">
    <source>
        <dbReference type="ARBA" id="ARBA00022525"/>
    </source>
</evidence>
<reference evidence="10" key="1">
    <citation type="journal article" date="2019" name="Int. J. Syst. Evol. Microbiol.">
        <title>The Global Catalogue of Microorganisms (GCM) 10K type strain sequencing project: providing services to taxonomists for standard genome sequencing and annotation.</title>
        <authorList>
            <consortium name="The Broad Institute Genomics Platform"/>
            <consortium name="The Broad Institute Genome Sequencing Center for Infectious Disease"/>
            <person name="Wu L."/>
            <person name="Ma J."/>
        </authorList>
    </citation>
    <scope>NUCLEOTIDE SEQUENCE [LARGE SCALE GENOMIC DNA]</scope>
    <source>
        <strain evidence="10">TISTR 2562</strain>
    </source>
</reference>
<protein>
    <recommendedName>
        <fullName evidence="4">Flagellar hook-associated protein 1</fullName>
    </recommendedName>
</protein>
<dbReference type="InterPro" id="IPR053927">
    <property type="entry name" value="FlgK_helical"/>
</dbReference>
<evidence type="ECO:0000313" key="10">
    <source>
        <dbReference type="Proteomes" id="UP001597474"/>
    </source>
</evidence>
<sequence length="483" mass="51041">MTINAALSNAMSGPRAAGRSAEVISSNISNALTPGYAKRTLSLSVNDHGGGGVRMVGISRASDPALLSERHLAEAAQGQARSITDFFATLENLLGTPDDPASLTAGLARFESALITAASRPDASERLDLAVTEARRLATGIRDASVGIQKARTQADGKIAIQVNEFNEALQQVETLNRQISVRSLQGGNTASLTDQRQLAIDQISTLVPLRSMVRENGAIALYATSGARLLDGSAAVIGFEPVNLVTPYMTQDGGSLSGLTINGKAIDTDPDHGALRGGSLSAQFAVRDHHGVAAQVQLDAFARDLISRFQDSALDPTLVPGDAGLFTDDGAHFDPVNEPGLAERLALNQKVDPNQGGVVWRLRDGLNATTPGEVGDASLLGDIGEALRAARPPASGSFGGSPISTADLLTRISASFSSKRHSAEQELSFESSRMVELQRRERAEGVDSDDELQRLMLIEQIYAANARVIETVEEMMQTILRL</sequence>
<evidence type="ECO:0000256" key="1">
    <source>
        <dbReference type="ARBA" id="ARBA00004365"/>
    </source>
</evidence>
<feature type="domain" description="Flagellar hook-associated protein FlgK helical" evidence="8">
    <location>
        <begin position="88"/>
        <end position="310"/>
    </location>
</feature>
<keyword evidence="9" id="KW-0282">Flagellum</keyword>
<dbReference type="EMBL" id="JBHUMP010000024">
    <property type="protein sequence ID" value="MFD2741398.1"/>
    <property type="molecule type" value="Genomic_DNA"/>
</dbReference>
<dbReference type="Pfam" id="PF22638">
    <property type="entry name" value="FlgK_D1"/>
    <property type="match status" value="1"/>
</dbReference>
<evidence type="ECO:0000259" key="8">
    <source>
        <dbReference type="Pfam" id="PF22638"/>
    </source>
</evidence>
<evidence type="ECO:0000256" key="3">
    <source>
        <dbReference type="ARBA" id="ARBA00009677"/>
    </source>
</evidence>
<dbReference type="Pfam" id="PF06429">
    <property type="entry name" value="Flg_bbr_C"/>
    <property type="match status" value="1"/>
</dbReference>
<proteinExistence type="inferred from homology"/>
<comment type="similarity">
    <text evidence="3">Belongs to the flagella basal body rod proteins family.</text>
</comment>
<keyword evidence="10" id="KW-1185">Reference proteome</keyword>
<evidence type="ECO:0000259" key="7">
    <source>
        <dbReference type="Pfam" id="PF06429"/>
    </source>
</evidence>
<comment type="caution">
    <text evidence="9">The sequence shown here is derived from an EMBL/GenBank/DDBJ whole genome shotgun (WGS) entry which is preliminary data.</text>
</comment>
<feature type="domain" description="Flagellar basal-body/hook protein C-terminal" evidence="7">
    <location>
        <begin position="445"/>
        <end position="483"/>
    </location>
</feature>
<dbReference type="InterPro" id="IPR010930">
    <property type="entry name" value="Flg_bb/hook_C_dom"/>
</dbReference>
<evidence type="ECO:0000256" key="6">
    <source>
        <dbReference type="ARBA" id="ARBA00023143"/>
    </source>
</evidence>